<feature type="non-terminal residue" evidence="1">
    <location>
        <position position="1"/>
    </location>
</feature>
<evidence type="ECO:0000313" key="1">
    <source>
        <dbReference type="EMBL" id="KAK7080002.1"/>
    </source>
</evidence>
<reference evidence="1 2" key="1">
    <citation type="submission" date="2023-11" db="EMBL/GenBank/DDBJ databases">
        <title>Halocaridina rubra genome assembly.</title>
        <authorList>
            <person name="Smith C."/>
        </authorList>
    </citation>
    <scope>NUCLEOTIDE SEQUENCE [LARGE SCALE GENOMIC DNA]</scope>
    <source>
        <strain evidence="1">EP-1</strain>
        <tissue evidence="1">Whole</tissue>
    </source>
</reference>
<organism evidence="1 2">
    <name type="scientific">Halocaridina rubra</name>
    <name type="common">Hawaiian red shrimp</name>
    <dbReference type="NCBI Taxonomy" id="373956"/>
    <lineage>
        <taxon>Eukaryota</taxon>
        <taxon>Metazoa</taxon>
        <taxon>Ecdysozoa</taxon>
        <taxon>Arthropoda</taxon>
        <taxon>Crustacea</taxon>
        <taxon>Multicrustacea</taxon>
        <taxon>Malacostraca</taxon>
        <taxon>Eumalacostraca</taxon>
        <taxon>Eucarida</taxon>
        <taxon>Decapoda</taxon>
        <taxon>Pleocyemata</taxon>
        <taxon>Caridea</taxon>
        <taxon>Atyoidea</taxon>
        <taxon>Atyidae</taxon>
        <taxon>Halocaridina</taxon>
    </lineage>
</organism>
<evidence type="ECO:0000313" key="2">
    <source>
        <dbReference type="Proteomes" id="UP001381693"/>
    </source>
</evidence>
<gene>
    <name evidence="1" type="ORF">SK128_012092</name>
</gene>
<proteinExistence type="predicted"/>
<name>A0AAN9AD50_HALRR</name>
<keyword evidence="2" id="KW-1185">Reference proteome</keyword>
<accession>A0AAN9AD50</accession>
<dbReference type="EMBL" id="JAXCGZ010006206">
    <property type="protein sequence ID" value="KAK7080002.1"/>
    <property type="molecule type" value="Genomic_DNA"/>
</dbReference>
<dbReference type="AlphaFoldDB" id="A0AAN9AD50"/>
<comment type="caution">
    <text evidence="1">The sequence shown here is derived from an EMBL/GenBank/DDBJ whole genome shotgun (WGS) entry which is preliminary data.</text>
</comment>
<protein>
    <submittedName>
        <fullName evidence="1">Uncharacterized protein</fullName>
    </submittedName>
</protein>
<sequence length="53" mass="5864">GDDVPSLGYPSVYYGTKGAFGVQRIQVHFHGHLQRVPSLSLPQCIHVSTWHSC</sequence>
<dbReference type="Proteomes" id="UP001381693">
    <property type="component" value="Unassembled WGS sequence"/>
</dbReference>